<name>A0AB36EBZ4_AGRTU</name>
<evidence type="ECO:0000256" key="2">
    <source>
        <dbReference type="ARBA" id="ARBA00005695"/>
    </source>
</evidence>
<comment type="similarity">
    <text evidence="2">Belongs to the bacterial solute-binding protein 5 family.</text>
</comment>
<dbReference type="GO" id="GO:0015833">
    <property type="term" value="P:peptide transport"/>
    <property type="evidence" value="ECO:0007669"/>
    <property type="project" value="TreeGrafter"/>
</dbReference>
<accession>A0AB36EBZ4</accession>
<dbReference type="GO" id="GO:0030288">
    <property type="term" value="C:outer membrane-bounded periplasmic space"/>
    <property type="evidence" value="ECO:0007669"/>
    <property type="project" value="UniProtKB-ARBA"/>
</dbReference>
<protein>
    <recommendedName>
        <fullName evidence="5">Solute-binding protein family 5 domain-containing protein</fullName>
    </recommendedName>
</protein>
<dbReference type="GO" id="GO:1904680">
    <property type="term" value="F:peptide transmembrane transporter activity"/>
    <property type="evidence" value="ECO:0007669"/>
    <property type="project" value="TreeGrafter"/>
</dbReference>
<dbReference type="PANTHER" id="PTHR30290:SF38">
    <property type="entry name" value="D,D-DIPEPTIDE-BINDING PERIPLASMIC PROTEIN DDPA-RELATED"/>
    <property type="match status" value="1"/>
</dbReference>
<feature type="signal peptide" evidence="4">
    <location>
        <begin position="1"/>
        <end position="22"/>
    </location>
</feature>
<evidence type="ECO:0000256" key="4">
    <source>
        <dbReference type="SAM" id="SignalP"/>
    </source>
</evidence>
<keyword evidence="3 4" id="KW-0732">Signal</keyword>
<comment type="caution">
    <text evidence="6">The sequence shown here is derived from an EMBL/GenBank/DDBJ whole genome shotgun (WGS) entry which is preliminary data.</text>
</comment>
<feature type="domain" description="Solute-binding protein family 5" evidence="5">
    <location>
        <begin position="66"/>
        <end position="434"/>
    </location>
</feature>
<dbReference type="SUPFAM" id="SSF53850">
    <property type="entry name" value="Periplasmic binding protein-like II"/>
    <property type="match status" value="1"/>
</dbReference>
<dbReference type="GO" id="GO:0043190">
    <property type="term" value="C:ATP-binding cassette (ABC) transporter complex"/>
    <property type="evidence" value="ECO:0007669"/>
    <property type="project" value="InterPro"/>
</dbReference>
<proteinExistence type="inferred from homology"/>
<organism evidence="6 7">
    <name type="scientific">Agrobacterium tumefaciens</name>
    <dbReference type="NCBI Taxonomy" id="358"/>
    <lineage>
        <taxon>Bacteria</taxon>
        <taxon>Pseudomonadati</taxon>
        <taxon>Pseudomonadota</taxon>
        <taxon>Alphaproteobacteria</taxon>
        <taxon>Hyphomicrobiales</taxon>
        <taxon>Rhizobiaceae</taxon>
        <taxon>Rhizobium/Agrobacterium group</taxon>
        <taxon>Agrobacterium</taxon>
        <taxon>Agrobacterium tumefaciens complex</taxon>
    </lineage>
</organism>
<evidence type="ECO:0000256" key="3">
    <source>
        <dbReference type="ARBA" id="ARBA00022729"/>
    </source>
</evidence>
<dbReference type="InterPro" id="IPR000914">
    <property type="entry name" value="SBP_5_dom"/>
</dbReference>
<dbReference type="Pfam" id="PF00496">
    <property type="entry name" value="SBP_bac_5"/>
    <property type="match status" value="1"/>
</dbReference>
<dbReference type="InterPro" id="IPR039424">
    <property type="entry name" value="SBP_5"/>
</dbReference>
<evidence type="ECO:0000313" key="7">
    <source>
        <dbReference type="Proteomes" id="UP000093451"/>
    </source>
</evidence>
<reference evidence="6 7" key="1">
    <citation type="journal article" date="2016" name="PeerJ">
        <title>Gall-ID: tools for genotyping gall-causing phytopathogenic bacteria.</title>
        <authorList>
            <person name="Davis E.W.II."/>
            <person name="Weisberg A.J."/>
            <person name="Tabima J.F."/>
            <person name="Grunwald N.J."/>
            <person name="Chang J.H."/>
        </authorList>
    </citation>
    <scope>NUCLEOTIDE SEQUENCE [LARGE SCALE GENOMIC DNA]</scope>
    <source>
        <strain evidence="6 7">N2/73</strain>
    </source>
</reference>
<dbReference type="Gene3D" id="3.10.105.10">
    <property type="entry name" value="Dipeptide-binding Protein, Domain 3"/>
    <property type="match status" value="1"/>
</dbReference>
<dbReference type="InterPro" id="IPR030678">
    <property type="entry name" value="Peptide/Ni-bd"/>
</dbReference>
<dbReference type="AlphaFoldDB" id="A0AB36EBZ4"/>
<dbReference type="CDD" id="cd08502">
    <property type="entry name" value="PBP2_NikA_DppA_OppA_like_16"/>
    <property type="match status" value="1"/>
</dbReference>
<evidence type="ECO:0000259" key="5">
    <source>
        <dbReference type="Pfam" id="PF00496"/>
    </source>
</evidence>
<gene>
    <name evidence="6" type="ORF">A6U91_21460</name>
</gene>
<dbReference type="Gene3D" id="3.40.190.10">
    <property type="entry name" value="Periplasmic binding protein-like II"/>
    <property type="match status" value="1"/>
</dbReference>
<sequence>MLRKMLLSIALLSAVSVASANASTLKVVAHADPKILDPIWSTNYISRNHGYMIYDTLFATDEKGLVQPQMAQGYDVSDDRLTYTITLRDGLTWHDGPAVSTADVVPSIKRWASVDRAGRAMLAFVKDFAIVDDKTFKIVLNAPFGHVIEVLGKGDANVPFIMPARVAATPGTEQIKEYIGSGPFKLAQSEWKPGEKIVYVKNEAYKPRSEPPSGFAGGKVAYVDRVEWVTMPDQFTAVNALVAGEVDIIEALQPDLFPVVEGKKDVSLFQWNEAGLQSVLRFNHLQPPFNNVDARRAVQHAVQQDMFMIAQHGDPRFYRTCNDPLGCDIGEKGRFGDLMIKPNVSKAKELLKASGYDGSPIAVLHQTDLISSNKLAPVLSNVLTNVGFKVDVQSMDSQTYFVRRNNRGPASSGGWNIFFTVSLMTNVPNPMYNIFTDASCDKAFVGWMCDPELEAMRRKFEVADTSEEAKAISAKISKRIVDQAHFIPMGIYNVFGAYRNDRVSGWLKAPAAVFWNIKKTD</sequence>
<feature type="chain" id="PRO_5044306553" description="Solute-binding protein family 5 domain-containing protein" evidence="4">
    <location>
        <begin position="23"/>
        <end position="521"/>
    </location>
</feature>
<dbReference type="EMBL" id="LXKT01000029">
    <property type="protein sequence ID" value="OCJ32751.1"/>
    <property type="molecule type" value="Genomic_DNA"/>
</dbReference>
<dbReference type="Proteomes" id="UP000093451">
    <property type="component" value="Unassembled WGS sequence"/>
</dbReference>
<dbReference type="RefSeq" id="WP_065689077.1">
    <property type="nucleotide sequence ID" value="NZ_LXKT01000029.1"/>
</dbReference>
<evidence type="ECO:0000256" key="1">
    <source>
        <dbReference type="ARBA" id="ARBA00004418"/>
    </source>
</evidence>
<evidence type="ECO:0000313" key="6">
    <source>
        <dbReference type="EMBL" id="OCJ32751.1"/>
    </source>
</evidence>
<dbReference type="PIRSF" id="PIRSF002741">
    <property type="entry name" value="MppA"/>
    <property type="match status" value="1"/>
</dbReference>
<dbReference type="PANTHER" id="PTHR30290">
    <property type="entry name" value="PERIPLASMIC BINDING COMPONENT OF ABC TRANSPORTER"/>
    <property type="match status" value="1"/>
</dbReference>
<comment type="subcellular location">
    <subcellularLocation>
        <location evidence="1">Periplasm</location>
    </subcellularLocation>
</comment>